<dbReference type="PANTHER" id="PTHR30481">
    <property type="entry name" value="DNA ADENINE METHYLASE"/>
    <property type="match status" value="1"/>
</dbReference>
<dbReference type="Proteomes" id="UP000028630">
    <property type="component" value="Unassembled WGS sequence"/>
</dbReference>
<dbReference type="EMBL" id="JMTB01000105">
    <property type="protein sequence ID" value="KFC01089.1"/>
    <property type="molecule type" value="Genomic_DNA"/>
</dbReference>
<evidence type="ECO:0000256" key="6">
    <source>
        <dbReference type="ARBA" id="ARBA00047942"/>
    </source>
</evidence>
<evidence type="ECO:0000256" key="2">
    <source>
        <dbReference type="ARBA" id="ARBA00011900"/>
    </source>
</evidence>
<evidence type="ECO:0000313" key="8">
    <source>
        <dbReference type="Proteomes" id="UP000028630"/>
    </source>
</evidence>
<evidence type="ECO:0000256" key="3">
    <source>
        <dbReference type="ARBA" id="ARBA00022603"/>
    </source>
</evidence>
<keyword evidence="5" id="KW-0949">S-adenosyl-L-methionine</keyword>
<dbReference type="Gene3D" id="3.40.50.150">
    <property type="entry name" value="Vaccinia Virus protein VP39"/>
    <property type="match status" value="1"/>
</dbReference>
<dbReference type="GO" id="GO:0009307">
    <property type="term" value="P:DNA restriction-modification system"/>
    <property type="evidence" value="ECO:0007669"/>
    <property type="project" value="InterPro"/>
</dbReference>
<dbReference type="Gene3D" id="1.10.1020.10">
    <property type="entry name" value="Adenine-specific Methyltransferase, Domain 2"/>
    <property type="match status" value="1"/>
</dbReference>
<dbReference type="SUPFAM" id="SSF53335">
    <property type="entry name" value="S-adenosyl-L-methionine-dependent methyltransferases"/>
    <property type="match status" value="1"/>
</dbReference>
<comment type="caution">
    <text evidence="7">The sequence shown here is derived from an EMBL/GenBank/DDBJ whole genome shotgun (WGS) entry which is preliminary data.</text>
</comment>
<comment type="similarity">
    <text evidence="1">Belongs to the N(4)/N(6)-methyltransferase family.</text>
</comment>
<comment type="catalytic activity">
    <reaction evidence="6">
        <text>a 2'-deoxyadenosine in DNA + S-adenosyl-L-methionine = an N(6)-methyl-2'-deoxyadenosine in DNA + S-adenosyl-L-homocysteine + H(+)</text>
        <dbReference type="Rhea" id="RHEA:15197"/>
        <dbReference type="Rhea" id="RHEA-COMP:12418"/>
        <dbReference type="Rhea" id="RHEA-COMP:12419"/>
        <dbReference type="ChEBI" id="CHEBI:15378"/>
        <dbReference type="ChEBI" id="CHEBI:57856"/>
        <dbReference type="ChEBI" id="CHEBI:59789"/>
        <dbReference type="ChEBI" id="CHEBI:90615"/>
        <dbReference type="ChEBI" id="CHEBI:90616"/>
        <dbReference type="EC" id="2.1.1.72"/>
    </reaction>
</comment>
<dbReference type="Pfam" id="PF02086">
    <property type="entry name" value="MethyltransfD12"/>
    <property type="match status" value="1"/>
</dbReference>
<sequence>MNRSPIKWAGGKSRVMPELLKHLPEADCLIEPFVGSGTVFMNTDYRRYVLCDSNRALINFFRVVTTDTERLINIARSMFHAFPFFMIICA</sequence>
<reference evidence="8" key="1">
    <citation type="submission" date="2014-05" db="EMBL/GenBank/DDBJ databases">
        <title>ATOL: Assembling a taxonomically balanced genome-scale reconstruction of the evolutionary history of the Enterobacteriaceae.</title>
        <authorList>
            <person name="Plunkett G. III"/>
            <person name="Neeno-Eckwall E.C."/>
            <person name="Glasner J.D."/>
            <person name="Perna N.T."/>
        </authorList>
    </citation>
    <scope>NUCLEOTIDE SEQUENCE [LARGE SCALE GENOMIC DNA]</scope>
    <source>
        <strain evidence="8">ATCC 49490</strain>
    </source>
</reference>
<dbReference type="InterPro" id="IPR023095">
    <property type="entry name" value="Ade_MeTrfase_dom_2"/>
</dbReference>
<organism evidence="7 8">
    <name type="scientific">Trabulsiella guamensis ATCC 49490</name>
    <dbReference type="NCBI Taxonomy" id="1005994"/>
    <lineage>
        <taxon>Bacteria</taxon>
        <taxon>Pseudomonadati</taxon>
        <taxon>Pseudomonadota</taxon>
        <taxon>Gammaproteobacteria</taxon>
        <taxon>Enterobacterales</taxon>
        <taxon>Enterobacteriaceae</taxon>
        <taxon>Trabulsiella</taxon>
    </lineage>
</organism>
<dbReference type="AlphaFoldDB" id="A0A084ZUE4"/>
<dbReference type="PRINTS" id="PR00505">
    <property type="entry name" value="D12N6MTFRASE"/>
</dbReference>
<proteinExistence type="inferred from homology"/>
<dbReference type="InterPro" id="IPR012327">
    <property type="entry name" value="MeTrfase_D12"/>
</dbReference>
<dbReference type="GO" id="GO:0032259">
    <property type="term" value="P:methylation"/>
    <property type="evidence" value="ECO:0007669"/>
    <property type="project" value="UniProtKB-KW"/>
</dbReference>
<dbReference type="InterPro" id="IPR029063">
    <property type="entry name" value="SAM-dependent_MTases_sf"/>
</dbReference>
<dbReference type="eggNOG" id="COG0338">
    <property type="taxonomic scope" value="Bacteria"/>
</dbReference>
<accession>A0A084ZUE4</accession>
<evidence type="ECO:0000256" key="1">
    <source>
        <dbReference type="ARBA" id="ARBA00006594"/>
    </source>
</evidence>
<dbReference type="GO" id="GO:1904047">
    <property type="term" value="F:S-adenosyl-L-methionine binding"/>
    <property type="evidence" value="ECO:0007669"/>
    <property type="project" value="TreeGrafter"/>
</dbReference>
<evidence type="ECO:0000256" key="5">
    <source>
        <dbReference type="ARBA" id="ARBA00022691"/>
    </source>
</evidence>
<keyword evidence="4 7" id="KW-0808">Transferase</keyword>
<dbReference type="EC" id="2.1.1.72" evidence="2"/>
<keyword evidence="3 7" id="KW-0489">Methyltransferase</keyword>
<gene>
    <name evidence="7" type="ORF">GTGU_03606</name>
</gene>
<dbReference type="PANTHER" id="PTHR30481:SF3">
    <property type="entry name" value="DNA ADENINE METHYLASE"/>
    <property type="match status" value="1"/>
</dbReference>
<dbReference type="GO" id="GO:0009007">
    <property type="term" value="F:site-specific DNA-methyltransferase (adenine-specific) activity"/>
    <property type="evidence" value="ECO:0007669"/>
    <property type="project" value="UniProtKB-EC"/>
</dbReference>
<evidence type="ECO:0000256" key="4">
    <source>
        <dbReference type="ARBA" id="ARBA00022679"/>
    </source>
</evidence>
<protein>
    <recommendedName>
        <fullName evidence="2">site-specific DNA-methyltransferase (adenine-specific)</fullName>
        <ecNumber evidence="2">2.1.1.72</ecNumber>
    </recommendedName>
</protein>
<dbReference type="GO" id="GO:0043565">
    <property type="term" value="F:sequence-specific DNA binding"/>
    <property type="evidence" value="ECO:0007669"/>
    <property type="project" value="TreeGrafter"/>
</dbReference>
<dbReference type="GO" id="GO:0006298">
    <property type="term" value="P:mismatch repair"/>
    <property type="evidence" value="ECO:0007669"/>
    <property type="project" value="TreeGrafter"/>
</dbReference>
<evidence type="ECO:0000313" key="7">
    <source>
        <dbReference type="EMBL" id="KFC01089.1"/>
    </source>
</evidence>
<name>A0A084ZUE4_9ENTR</name>
<keyword evidence="8" id="KW-1185">Reference proteome</keyword>